<feature type="compositionally biased region" description="Polar residues" evidence="1">
    <location>
        <begin position="1"/>
        <end position="15"/>
    </location>
</feature>
<comment type="caution">
    <text evidence="3">The sequence shown here is derived from an EMBL/GenBank/DDBJ whole genome shotgun (WGS) entry which is preliminary data.</text>
</comment>
<evidence type="ECO:0000313" key="3">
    <source>
        <dbReference type="EMBL" id="KAL3077405.1"/>
    </source>
</evidence>
<evidence type="ECO:0000256" key="2">
    <source>
        <dbReference type="SAM" id="Phobius"/>
    </source>
</evidence>
<keyword evidence="2" id="KW-0812">Transmembrane</keyword>
<evidence type="ECO:0000313" key="4">
    <source>
        <dbReference type="Proteomes" id="UP001620626"/>
    </source>
</evidence>
<feature type="region of interest" description="Disordered" evidence="1">
    <location>
        <begin position="1"/>
        <end position="21"/>
    </location>
</feature>
<feature type="transmembrane region" description="Helical" evidence="2">
    <location>
        <begin position="274"/>
        <end position="300"/>
    </location>
</feature>
<protein>
    <submittedName>
        <fullName evidence="3">Uncharacterized protein</fullName>
    </submittedName>
</protein>
<accession>A0ABD2IHT1</accession>
<dbReference type="AlphaFoldDB" id="A0ABD2IHT1"/>
<keyword evidence="4" id="KW-1185">Reference proteome</keyword>
<sequence>MTPETQNPTHSTQIDVKSVHPAAPSGAELTFGRRTFNLAPARAISDRAVLLLFFHTRAFRILPATEDLCLQLAQPQWACPGKRRTRATCCADLCNMHGVSDIQLSNAEGWAMCEMLLLEVNGVPPPLECIHHFCLTHDAYIGAALGRWCDGRLTVRNDTMLLRRGAHSWLMVYPSPILSKVQFGVLFVGACCGGRNLSALFGHLHKGRINISFTYHYHSQTLDRRVVNANADTLVPRFVFAFFILSHVSRVLCNMSTCRARNCYIDWTLSKPVLAILGVANAGMGIVTAIGLLNIVLGALQRHCRRDALSGCCCWRGQHVPDDCGCSTDKSGLARLSTDGRSDGWTRQFRCV</sequence>
<keyword evidence="2" id="KW-1133">Transmembrane helix</keyword>
<dbReference type="EMBL" id="JBICBT010001231">
    <property type="protein sequence ID" value="KAL3077405.1"/>
    <property type="molecule type" value="Genomic_DNA"/>
</dbReference>
<proteinExistence type="predicted"/>
<reference evidence="3 4" key="1">
    <citation type="submission" date="2024-10" db="EMBL/GenBank/DDBJ databases">
        <authorList>
            <person name="Kim D."/>
        </authorList>
    </citation>
    <scope>NUCLEOTIDE SEQUENCE [LARGE SCALE GENOMIC DNA]</scope>
    <source>
        <strain evidence="3">BH-2024</strain>
    </source>
</reference>
<name>A0ABD2IHT1_9BILA</name>
<dbReference type="Proteomes" id="UP001620626">
    <property type="component" value="Unassembled WGS sequence"/>
</dbReference>
<gene>
    <name evidence="3" type="ORF">niasHT_030436</name>
</gene>
<keyword evidence="2" id="KW-0472">Membrane</keyword>
<organism evidence="3 4">
    <name type="scientific">Heterodera trifolii</name>
    <dbReference type="NCBI Taxonomy" id="157864"/>
    <lineage>
        <taxon>Eukaryota</taxon>
        <taxon>Metazoa</taxon>
        <taxon>Ecdysozoa</taxon>
        <taxon>Nematoda</taxon>
        <taxon>Chromadorea</taxon>
        <taxon>Rhabditida</taxon>
        <taxon>Tylenchina</taxon>
        <taxon>Tylenchomorpha</taxon>
        <taxon>Tylenchoidea</taxon>
        <taxon>Heteroderidae</taxon>
        <taxon>Heteroderinae</taxon>
        <taxon>Heterodera</taxon>
    </lineage>
</organism>
<evidence type="ECO:0000256" key="1">
    <source>
        <dbReference type="SAM" id="MobiDB-lite"/>
    </source>
</evidence>